<reference evidence="1 2" key="1">
    <citation type="submission" date="2024-02" db="EMBL/GenBank/DDBJ databases">
        <authorList>
            <person name="Chen Y."/>
            <person name="Shah S."/>
            <person name="Dougan E. K."/>
            <person name="Thang M."/>
            <person name="Chan C."/>
        </authorList>
    </citation>
    <scope>NUCLEOTIDE SEQUENCE [LARGE SCALE GENOMIC DNA]</scope>
</reference>
<proteinExistence type="predicted"/>
<name>A0ABP0SRJ2_9DINO</name>
<evidence type="ECO:0000313" key="1">
    <source>
        <dbReference type="EMBL" id="CAK9114860.1"/>
    </source>
</evidence>
<gene>
    <name evidence="1" type="ORF">CCMP2556_LOCUS53108</name>
</gene>
<sequence length="151" mass="17400">MRISLHDITEVILAEVLLALTSETGKFSTFTLKSIRWGWKQLQLSCFQFCMAPLISSFTKQIVIRDRKESLVYPLLVLVQWERRILTSQASITEILVLGTFLLMSFSGMRFGDIQRMMLHRWQYDSSTLRGLAWRTKTCASGVPWGIQCSC</sequence>
<protein>
    <submittedName>
        <fullName evidence="1">Uncharacterized protein</fullName>
    </submittedName>
</protein>
<keyword evidence="2" id="KW-1185">Reference proteome</keyword>
<organism evidence="1 2">
    <name type="scientific">Durusdinium trenchii</name>
    <dbReference type="NCBI Taxonomy" id="1381693"/>
    <lineage>
        <taxon>Eukaryota</taxon>
        <taxon>Sar</taxon>
        <taxon>Alveolata</taxon>
        <taxon>Dinophyceae</taxon>
        <taxon>Suessiales</taxon>
        <taxon>Symbiodiniaceae</taxon>
        <taxon>Durusdinium</taxon>
    </lineage>
</organism>
<dbReference type="EMBL" id="CAXAMN010028045">
    <property type="protein sequence ID" value="CAK9114860.1"/>
    <property type="molecule type" value="Genomic_DNA"/>
</dbReference>
<dbReference type="Proteomes" id="UP001642484">
    <property type="component" value="Unassembled WGS sequence"/>
</dbReference>
<accession>A0ABP0SRJ2</accession>
<comment type="caution">
    <text evidence="1">The sequence shown here is derived from an EMBL/GenBank/DDBJ whole genome shotgun (WGS) entry which is preliminary data.</text>
</comment>
<evidence type="ECO:0000313" key="2">
    <source>
        <dbReference type="Proteomes" id="UP001642484"/>
    </source>
</evidence>